<dbReference type="SUPFAM" id="SSF52047">
    <property type="entry name" value="RNI-like"/>
    <property type="match status" value="1"/>
</dbReference>
<gene>
    <name evidence="4" type="ORF">SAMN06295970_10223</name>
</gene>
<dbReference type="EMBL" id="FXUL01000002">
    <property type="protein sequence ID" value="SMP47376.1"/>
    <property type="molecule type" value="Genomic_DNA"/>
</dbReference>
<dbReference type="Proteomes" id="UP001158049">
    <property type="component" value="Unassembled WGS sequence"/>
</dbReference>
<dbReference type="PANTHER" id="PTHR24113">
    <property type="entry name" value="RAN GTPASE-ACTIVATING PROTEIN 1"/>
    <property type="match status" value="1"/>
</dbReference>
<sequence length="368" mass="38811">MAKQAPKTVTRELVLGFLNDGHRPVLAREYKGLALFLLSNRLFGALTWLLVHSAPDTLVLDNCKLGNGGAAKIAEWLTTIPFKVRVDLRDNEIGPPGAGLLASALAANTVVDLNLGFNPLEEEGVQALCKGLLENTSVLSLDLRHVGARSAGMTAIAYVLDSHPSLSMLCVDSNAFDDATAAVFSVALGRSKNLAELQIHLFDASDHALSLVGAALKVNIGLKSLSISGALDEPYDLLGHAVADGLVSNQTLTDLDLPADSMSAAGLKSLATAVESNTALRRIRLNLGGYEKTSETGAVDRRIRDKVKANGLIEAAGQALSDLSKMPEWPVQVPDEVGQSIAGFIARIAAGDRKKEAMRAIVRAGPLV</sequence>
<comment type="caution">
    <text evidence="4">The sequence shown here is derived from an EMBL/GenBank/DDBJ whole genome shotgun (WGS) entry which is preliminary data.</text>
</comment>
<evidence type="ECO:0000313" key="5">
    <source>
        <dbReference type="Proteomes" id="UP001158049"/>
    </source>
</evidence>
<evidence type="ECO:0000256" key="1">
    <source>
        <dbReference type="ARBA" id="ARBA00022468"/>
    </source>
</evidence>
<dbReference type="Pfam" id="PF13516">
    <property type="entry name" value="LRR_6"/>
    <property type="match status" value="2"/>
</dbReference>
<keyword evidence="2" id="KW-0433">Leucine-rich repeat</keyword>
<proteinExistence type="predicted"/>
<evidence type="ECO:0000256" key="3">
    <source>
        <dbReference type="ARBA" id="ARBA00022737"/>
    </source>
</evidence>
<reference evidence="4 5" key="1">
    <citation type="submission" date="2017-05" db="EMBL/GenBank/DDBJ databases">
        <authorList>
            <person name="Varghese N."/>
            <person name="Submissions S."/>
        </authorList>
    </citation>
    <scope>NUCLEOTIDE SEQUENCE [LARGE SCALE GENOMIC DNA]</scope>
    <source>
        <strain evidence="4 5">DSM 26001</strain>
    </source>
</reference>
<dbReference type="Gene3D" id="3.80.10.10">
    <property type="entry name" value="Ribonuclease Inhibitor"/>
    <property type="match status" value="2"/>
</dbReference>
<organism evidence="4 5">
    <name type="scientific">Noviherbaspirillum suwonense</name>
    <dbReference type="NCBI Taxonomy" id="1224511"/>
    <lineage>
        <taxon>Bacteria</taxon>
        <taxon>Pseudomonadati</taxon>
        <taxon>Pseudomonadota</taxon>
        <taxon>Betaproteobacteria</taxon>
        <taxon>Burkholderiales</taxon>
        <taxon>Oxalobacteraceae</taxon>
        <taxon>Noviherbaspirillum</taxon>
    </lineage>
</organism>
<evidence type="ECO:0000256" key="2">
    <source>
        <dbReference type="ARBA" id="ARBA00022614"/>
    </source>
</evidence>
<dbReference type="InterPro" id="IPR001611">
    <property type="entry name" value="Leu-rich_rpt"/>
</dbReference>
<keyword evidence="1" id="KW-0343">GTPase activation</keyword>
<dbReference type="InterPro" id="IPR032675">
    <property type="entry name" value="LRR_dom_sf"/>
</dbReference>
<accession>A0ABY1PUC2</accession>
<protein>
    <submittedName>
        <fullName evidence="4">Leucine Rich repeat-containing protein</fullName>
    </submittedName>
</protein>
<evidence type="ECO:0000313" key="4">
    <source>
        <dbReference type="EMBL" id="SMP47376.1"/>
    </source>
</evidence>
<dbReference type="PANTHER" id="PTHR24113:SF12">
    <property type="entry name" value="RAN GTPASE-ACTIVATING PROTEIN 1"/>
    <property type="match status" value="1"/>
</dbReference>
<dbReference type="InterPro" id="IPR027038">
    <property type="entry name" value="RanGap"/>
</dbReference>
<keyword evidence="5" id="KW-1185">Reference proteome</keyword>
<keyword evidence="3" id="KW-0677">Repeat</keyword>
<dbReference type="SMART" id="SM00368">
    <property type="entry name" value="LRR_RI"/>
    <property type="match status" value="6"/>
</dbReference>
<name>A0ABY1PUC2_9BURK</name>